<dbReference type="WBParaSite" id="RSKR_0000301900.1">
    <property type="protein sequence ID" value="RSKR_0000301900.1"/>
    <property type="gene ID" value="RSKR_0000301900"/>
</dbReference>
<evidence type="ECO:0000313" key="1">
    <source>
        <dbReference type="Proteomes" id="UP000095286"/>
    </source>
</evidence>
<organism evidence="1 2">
    <name type="scientific">Rhabditophanes sp. KR3021</name>
    <dbReference type="NCBI Taxonomy" id="114890"/>
    <lineage>
        <taxon>Eukaryota</taxon>
        <taxon>Metazoa</taxon>
        <taxon>Ecdysozoa</taxon>
        <taxon>Nematoda</taxon>
        <taxon>Chromadorea</taxon>
        <taxon>Rhabditida</taxon>
        <taxon>Tylenchina</taxon>
        <taxon>Panagrolaimomorpha</taxon>
        <taxon>Strongyloidoidea</taxon>
        <taxon>Alloionematidae</taxon>
        <taxon>Rhabditophanes</taxon>
    </lineage>
</organism>
<sequence length="958" mass="108991">MLAERINLLTSQQQKWKKEEKEDVNIHSSLIDRRAALLQASDSWQQKTRPKEDLILPDINSLRQSIKTKSNFDKANQAKAATPTSSICVGSNCDYFATIKLNKTSSPLLTIDNQGMHHFNERDMTHSLLLPSTIMNRAKGPTKKRLPARYAVSNSTMEQNTIMNEEHKSTSERDKCIVEENKCIIGSKVIVSNETIGSNKTSTNENPQPSPKCTLDLICQINENPSIKSEIKKCKELSLTKPILPIISSLTNIPHDFDIMKAGAAAVLKKPSTNSIFPTTILIRIEGDKNVRARLVKPHYEQINSHCVFLLLTPDRLFLFKGSKSNVPERTKATQMISDILANNELNCDVTKVDLAQEHPSSFWSLLGGVGSFENDKLGEDVVKNAFYEVCNDGTLKLICQNVQPKTSLLTRSSMIICDFGSEIYVWIGSENDKIYQNSALKQAEEIKLFEVGSNFKAPRPDWIILRKITAGLSDCLFNAKFVDFKGPSLPSDSPFSPFCGPQKAIKPKKPFLLPSNDRCPNESDVELAGRIGNNLKEYELVEHVLVLEETELNWNDKNLFTEDLKVCKLVGDNIHEIEDQKTPFIFEDNQCYVVHWKYRIQKDGIKRLSGKECNEKETGRQRSTYLYWIGKRCRKKEQGLCALALRKIDKERKAHVRIEQGQECPMFRSLFGGTLVIRSGKLDECDENSLNGSKSLFIIRGGPDTETLVSEQIDLSTKLHLQTCYIEVNGQHVTVLKSSLTPESLINDTIKISQHFGKFKPKVINIVDSQYSFRQPTHFTGAPRMFRIFDKDAEESHSFHAHPKQHLFTFEQKDLSDVNLVDQGTMLWVWSFTHITTFALHLAQSYWNGREGKVVVVHRGKEDESFKALFPWWNDFEEPDLALSSKIDLTTLLEERTKTRTLKDVQNRNLPQGSDLSKLENYLSDEDFSTIFKMSRPQFEALANWKKIELKKNASLF</sequence>
<name>A0AC35TPB8_9BILA</name>
<proteinExistence type="predicted"/>
<protein>
    <submittedName>
        <fullName evidence="2">HP domain-containing protein</fullName>
    </submittedName>
</protein>
<evidence type="ECO:0000313" key="2">
    <source>
        <dbReference type="WBParaSite" id="RSKR_0000301900.1"/>
    </source>
</evidence>
<dbReference type="Proteomes" id="UP000095286">
    <property type="component" value="Unplaced"/>
</dbReference>
<reference evidence="2" key="1">
    <citation type="submission" date="2016-11" db="UniProtKB">
        <authorList>
            <consortium name="WormBaseParasite"/>
        </authorList>
    </citation>
    <scope>IDENTIFICATION</scope>
    <source>
        <strain evidence="2">KR3021</strain>
    </source>
</reference>
<accession>A0AC35TPB8</accession>